<keyword evidence="1" id="KW-0472">Membrane</keyword>
<dbReference type="AlphaFoldDB" id="A0A0G0K656"/>
<dbReference type="EMBL" id="LBTI01000064">
    <property type="protein sequence ID" value="KKQ36096.1"/>
    <property type="molecule type" value="Genomic_DNA"/>
</dbReference>
<dbReference type="STRING" id="1618545.US53_C0064G0001"/>
<comment type="caution">
    <text evidence="2">The sequence shown here is derived from an EMBL/GenBank/DDBJ whole genome shotgun (WGS) entry which is preliminary data.</text>
</comment>
<reference evidence="2 3" key="1">
    <citation type="journal article" date="2015" name="Nature">
        <title>rRNA introns, odd ribosomes, and small enigmatic genomes across a large radiation of phyla.</title>
        <authorList>
            <person name="Brown C.T."/>
            <person name="Hug L.A."/>
            <person name="Thomas B.C."/>
            <person name="Sharon I."/>
            <person name="Castelle C.J."/>
            <person name="Singh A."/>
            <person name="Wilkins M.J."/>
            <person name="Williams K.H."/>
            <person name="Banfield J.F."/>
        </authorList>
    </citation>
    <scope>NUCLEOTIDE SEQUENCE [LARGE SCALE GENOMIC DNA]</scope>
</reference>
<gene>
    <name evidence="2" type="ORF">US53_C0064G0001</name>
</gene>
<protein>
    <recommendedName>
        <fullName evidence="4">DUF4012 domain-containing protein</fullName>
    </recommendedName>
</protein>
<evidence type="ECO:0000313" key="2">
    <source>
        <dbReference type="EMBL" id="KKQ36096.1"/>
    </source>
</evidence>
<feature type="non-terminal residue" evidence="2">
    <location>
        <position position="1"/>
    </location>
</feature>
<name>A0A0G0K656_9BACT</name>
<organism evidence="2 3">
    <name type="scientific">Candidatus Woesebacteria bacterium GW2011_GWA1_37_7</name>
    <dbReference type="NCBI Taxonomy" id="1618545"/>
    <lineage>
        <taxon>Bacteria</taxon>
        <taxon>Candidatus Woeseibacteriota</taxon>
    </lineage>
</organism>
<proteinExistence type="predicted"/>
<sequence length="730" mass="82603">TQKVHGIKKNYPSASIVFLPPIIIELEGLSHKMLFKLGDSIYPYIFFKSALEVIKKAQISLKYYSNSTLFITRKLHSSELRNLGMMDTSKVTKANTFPISEINNKENIAINLIDYKKYIGRKTRMNDENNSRGNIFTRRLRPAQNLKNKIFSKPAINRSEEKSNNFKLSTKDRKRGIRKRLLSLLISLFAIGLAPMLLMFFGSAALIFGNSTLLNGNVYFSKKLFSAAEKNFYLSKSVSNFIFNSSKLSFPFKSIYSISGVLEEAANVGQLNNDVLINILNLVKQNYYLETFESNLKVDLGEIETNINFIQAGVDNLSGSQQLYFKKVVAIEDISNIKKDLSYISLLANEAGNLLGKEKTANYLILIQDENELRPSGGKIKEAAILSLFKGKVVNYNKLELKVLEENFKGFIQSPESYKKNLGSEKWKISEGNWNVDFTISANNIAKFISTTEKINLNGVIALNVGQLADLTKNTPTPNANLFEYVANILAINNDQEVIRNIFILFNMLEEKNIVVHSTNPNALDALNKLKWSGSIYDDECADCYKDFFYQVIANLGSYDMQQIRIENDMEVLLQEDIIKRKLTTFISNEGSKAYKAYVRIIVPAEVGLGLGKVKNRTGETNFILETYPILGKKEAGFLVEVVPGETKAFILDWESGSDIVLSKSNAYSLYVQKQPGLKSLPFNLKIKTGQIGENVQTMNLSLTQEGYYVYNTTLSRDFISRIFWQTWQN</sequence>
<evidence type="ECO:0000313" key="3">
    <source>
        <dbReference type="Proteomes" id="UP000034591"/>
    </source>
</evidence>
<accession>A0A0G0K656</accession>
<keyword evidence="1" id="KW-0812">Transmembrane</keyword>
<dbReference type="InterPro" id="IPR025101">
    <property type="entry name" value="DUF4012"/>
</dbReference>
<feature type="transmembrane region" description="Helical" evidence="1">
    <location>
        <begin position="181"/>
        <end position="208"/>
    </location>
</feature>
<dbReference type="Pfam" id="PF13196">
    <property type="entry name" value="DUF4012"/>
    <property type="match status" value="1"/>
</dbReference>
<dbReference type="Proteomes" id="UP000034591">
    <property type="component" value="Unassembled WGS sequence"/>
</dbReference>
<keyword evidence="1" id="KW-1133">Transmembrane helix</keyword>
<evidence type="ECO:0008006" key="4">
    <source>
        <dbReference type="Google" id="ProtNLM"/>
    </source>
</evidence>
<evidence type="ECO:0000256" key="1">
    <source>
        <dbReference type="SAM" id="Phobius"/>
    </source>
</evidence>